<dbReference type="GO" id="GO:0005886">
    <property type="term" value="C:plasma membrane"/>
    <property type="evidence" value="ECO:0007669"/>
    <property type="project" value="UniProtKB-SubCell"/>
</dbReference>
<feature type="transmembrane region" description="Helical" evidence="7">
    <location>
        <begin position="188"/>
        <end position="215"/>
    </location>
</feature>
<evidence type="ECO:0000256" key="2">
    <source>
        <dbReference type="ARBA" id="ARBA00022692"/>
    </source>
</evidence>
<dbReference type="AlphaFoldDB" id="A0A8J3QEE1"/>
<feature type="transmembrane region" description="Helical" evidence="7">
    <location>
        <begin position="308"/>
        <end position="329"/>
    </location>
</feature>
<dbReference type="CDD" id="cd03228">
    <property type="entry name" value="ABCC_MRP_Like"/>
    <property type="match status" value="1"/>
</dbReference>
<keyword evidence="4" id="KW-0067">ATP-binding</keyword>
<dbReference type="GO" id="GO:0005524">
    <property type="term" value="F:ATP binding"/>
    <property type="evidence" value="ECO:0007669"/>
    <property type="project" value="UniProtKB-KW"/>
</dbReference>
<dbReference type="InterPro" id="IPR003593">
    <property type="entry name" value="AAA+_ATPase"/>
</dbReference>
<dbReference type="InterPro" id="IPR003439">
    <property type="entry name" value="ABC_transporter-like_ATP-bd"/>
</dbReference>
<dbReference type="GO" id="GO:0016887">
    <property type="term" value="F:ATP hydrolysis activity"/>
    <property type="evidence" value="ECO:0007669"/>
    <property type="project" value="InterPro"/>
</dbReference>
<feature type="domain" description="ABC transmembrane type-1" evidence="9">
    <location>
        <begin position="77"/>
        <end position="364"/>
    </location>
</feature>
<dbReference type="InterPro" id="IPR027417">
    <property type="entry name" value="P-loop_NTPase"/>
</dbReference>
<dbReference type="SMART" id="SM00382">
    <property type="entry name" value="AAA"/>
    <property type="match status" value="1"/>
</dbReference>
<name>A0A8J3QEE1_9ACTN</name>
<keyword evidence="6 7" id="KW-0472">Membrane</keyword>
<organism evidence="10 11">
    <name type="scientific">Rhizocola hellebori</name>
    <dbReference type="NCBI Taxonomy" id="1392758"/>
    <lineage>
        <taxon>Bacteria</taxon>
        <taxon>Bacillati</taxon>
        <taxon>Actinomycetota</taxon>
        <taxon>Actinomycetes</taxon>
        <taxon>Micromonosporales</taxon>
        <taxon>Micromonosporaceae</taxon>
        <taxon>Rhizocola</taxon>
    </lineage>
</organism>
<evidence type="ECO:0000256" key="6">
    <source>
        <dbReference type="ARBA" id="ARBA00023136"/>
    </source>
</evidence>
<dbReference type="Gene3D" id="1.20.1560.10">
    <property type="entry name" value="ABC transporter type 1, transmembrane domain"/>
    <property type="match status" value="1"/>
</dbReference>
<reference evidence="10" key="1">
    <citation type="submission" date="2021-01" db="EMBL/GenBank/DDBJ databases">
        <title>Whole genome shotgun sequence of Rhizocola hellebori NBRC 109834.</title>
        <authorList>
            <person name="Komaki H."/>
            <person name="Tamura T."/>
        </authorList>
    </citation>
    <scope>NUCLEOTIDE SEQUENCE</scope>
    <source>
        <strain evidence="10">NBRC 109834</strain>
    </source>
</reference>
<evidence type="ECO:0000256" key="5">
    <source>
        <dbReference type="ARBA" id="ARBA00022989"/>
    </source>
</evidence>
<comment type="subcellular location">
    <subcellularLocation>
        <location evidence="1">Cell membrane</location>
        <topology evidence="1">Multi-pass membrane protein</topology>
    </subcellularLocation>
</comment>
<dbReference type="PANTHER" id="PTHR43394:SF1">
    <property type="entry name" value="ATP-BINDING CASSETTE SUB-FAMILY B MEMBER 10, MITOCHONDRIAL"/>
    <property type="match status" value="1"/>
</dbReference>
<dbReference type="GO" id="GO:0015421">
    <property type="term" value="F:ABC-type oligopeptide transporter activity"/>
    <property type="evidence" value="ECO:0007669"/>
    <property type="project" value="TreeGrafter"/>
</dbReference>
<evidence type="ECO:0000259" key="8">
    <source>
        <dbReference type="PROSITE" id="PS50893"/>
    </source>
</evidence>
<keyword evidence="3" id="KW-0547">Nucleotide-binding</keyword>
<feature type="transmembrane region" description="Helical" evidence="7">
    <location>
        <begin position="77"/>
        <end position="96"/>
    </location>
</feature>
<gene>
    <name evidence="10" type="ORF">Rhe02_65590</name>
</gene>
<dbReference type="SUPFAM" id="SSF90123">
    <property type="entry name" value="ABC transporter transmembrane region"/>
    <property type="match status" value="1"/>
</dbReference>
<proteinExistence type="predicted"/>
<dbReference type="Proteomes" id="UP000612899">
    <property type="component" value="Unassembled WGS sequence"/>
</dbReference>
<keyword evidence="5 7" id="KW-1133">Transmembrane helix</keyword>
<dbReference type="PROSITE" id="PS50929">
    <property type="entry name" value="ABC_TM1F"/>
    <property type="match status" value="1"/>
</dbReference>
<dbReference type="EMBL" id="BONY01000050">
    <property type="protein sequence ID" value="GIH08492.1"/>
    <property type="molecule type" value="Genomic_DNA"/>
</dbReference>
<dbReference type="PANTHER" id="PTHR43394">
    <property type="entry name" value="ATP-DEPENDENT PERMEASE MDL1, MITOCHONDRIAL"/>
    <property type="match status" value="1"/>
</dbReference>
<feature type="transmembrane region" description="Helical" evidence="7">
    <location>
        <begin position="116"/>
        <end position="141"/>
    </location>
</feature>
<sequence length="650" mass="69945">MTQTAATIADQKSTDAADVPAYGAAGEPVLPELRTTWWETGMKARADARLLTVLTQLPRLVATAMAISWRADRRRTVIVAAATIAAGVMSAFGLLATQRVLIELFAAGPTPQRITAALPALGWLAAVTALRASMGIINGYAQNGLTPRVNREIERHLFETTTAVRLDAFDQDEFADDMERASRGTDSAIALVQGAFNFLAGLAGLIAVTIAVIVIHPLLLPALLVATTPNAWAAIKAGHQRYQTYVAGSARRRRLWVLQQQMAERRSATELRSYTLRGFLLNLYDRVMGAETAIQLKLARQVTTTTTIGAVIGGLATTAVYVLLGLLLFTGNIPLSAAATCVIAVQAAQRSLSTVTIHIDRIYLEGQHFGDYTGFMHRAQAHMPPDKGAIDPGPLSELAISHVSMSYPDRDTPAVDNVSLTLKAGQTIAFVGENGSGKTTLAAIIAGLRQPGTGTVSWNGHPVSDLDTARWQARIAVVTQDFHRWPFSAATNVAIGDSTATADLPRIYAAARRAAAHDMILDLPFGYDTLLDRTFKDGQELSGGQWQRVTAARGFMREADLLIMDEPSSALDPKAEHALFQAIRDRQGSLTTILITHRLANVRHADVIYVLDRGKLLQSGNHDQLMAAAGAYRTLFTLQAQGYATAKEAA</sequence>
<evidence type="ECO:0000259" key="9">
    <source>
        <dbReference type="PROSITE" id="PS50929"/>
    </source>
</evidence>
<dbReference type="SUPFAM" id="SSF52540">
    <property type="entry name" value="P-loop containing nucleoside triphosphate hydrolases"/>
    <property type="match status" value="1"/>
</dbReference>
<keyword evidence="2 7" id="KW-0812">Transmembrane</keyword>
<keyword evidence="11" id="KW-1185">Reference proteome</keyword>
<evidence type="ECO:0000313" key="10">
    <source>
        <dbReference type="EMBL" id="GIH08492.1"/>
    </source>
</evidence>
<dbReference type="PROSITE" id="PS50893">
    <property type="entry name" value="ABC_TRANSPORTER_2"/>
    <property type="match status" value="1"/>
</dbReference>
<dbReference type="InterPro" id="IPR011527">
    <property type="entry name" value="ABC1_TM_dom"/>
</dbReference>
<evidence type="ECO:0000313" key="11">
    <source>
        <dbReference type="Proteomes" id="UP000612899"/>
    </source>
</evidence>
<dbReference type="InterPro" id="IPR039421">
    <property type="entry name" value="Type_1_exporter"/>
</dbReference>
<evidence type="ECO:0000256" key="7">
    <source>
        <dbReference type="SAM" id="Phobius"/>
    </source>
</evidence>
<accession>A0A8J3QEE1</accession>
<protein>
    <submittedName>
        <fullName evidence="10">Multidrug ABC transporter permease</fullName>
    </submittedName>
</protein>
<feature type="domain" description="ABC transporter" evidence="8">
    <location>
        <begin position="398"/>
        <end position="638"/>
    </location>
</feature>
<evidence type="ECO:0000256" key="1">
    <source>
        <dbReference type="ARBA" id="ARBA00004651"/>
    </source>
</evidence>
<comment type="caution">
    <text evidence="10">The sequence shown here is derived from an EMBL/GenBank/DDBJ whole genome shotgun (WGS) entry which is preliminary data.</text>
</comment>
<evidence type="ECO:0000256" key="3">
    <source>
        <dbReference type="ARBA" id="ARBA00022741"/>
    </source>
</evidence>
<dbReference type="InterPro" id="IPR036640">
    <property type="entry name" value="ABC1_TM_sf"/>
</dbReference>
<dbReference type="Pfam" id="PF00005">
    <property type="entry name" value="ABC_tran"/>
    <property type="match status" value="1"/>
</dbReference>
<evidence type="ECO:0000256" key="4">
    <source>
        <dbReference type="ARBA" id="ARBA00022840"/>
    </source>
</evidence>
<dbReference type="Gene3D" id="3.40.50.300">
    <property type="entry name" value="P-loop containing nucleotide triphosphate hydrolases"/>
    <property type="match status" value="1"/>
</dbReference>